<protein>
    <submittedName>
        <fullName evidence="1">Uncharacterized protein</fullName>
    </submittedName>
</protein>
<dbReference type="RefSeq" id="WP_262567697.1">
    <property type="nucleotide sequence ID" value="NZ_JAPFCC010000001.1"/>
</dbReference>
<gene>
    <name evidence="1" type="ORF">NX722_08990</name>
</gene>
<reference evidence="1 2" key="1">
    <citation type="submission" date="2022-10" db="EMBL/GenBank/DDBJ databases">
        <title>High-quality genome sequences of two octocoral-associated bacteria, Endozoicomonas euniceicola EF212 and Endozoicomonas gorgoniicola PS125.</title>
        <authorList>
            <person name="Chiou Y.-J."/>
            <person name="Chen Y.-H."/>
        </authorList>
    </citation>
    <scope>NUCLEOTIDE SEQUENCE [LARGE SCALE GENOMIC DNA]</scope>
    <source>
        <strain evidence="1 2">PS125</strain>
    </source>
</reference>
<evidence type="ECO:0000313" key="1">
    <source>
        <dbReference type="EMBL" id="MCW7552775.1"/>
    </source>
</evidence>
<evidence type="ECO:0000313" key="2">
    <source>
        <dbReference type="Proteomes" id="UP001209854"/>
    </source>
</evidence>
<dbReference type="Proteomes" id="UP001209854">
    <property type="component" value="Unassembled WGS sequence"/>
</dbReference>
<keyword evidence="2" id="KW-1185">Reference proteome</keyword>
<dbReference type="EMBL" id="JAPFCC010000001">
    <property type="protein sequence ID" value="MCW7552775.1"/>
    <property type="molecule type" value="Genomic_DNA"/>
</dbReference>
<name>A0ABT3MTT9_9GAMM</name>
<comment type="caution">
    <text evidence="1">The sequence shown here is derived from an EMBL/GenBank/DDBJ whole genome shotgun (WGS) entry which is preliminary data.</text>
</comment>
<sequence>MTDTETYYGYFGWYDIEEGQMHRGDVRLWTLDMWLLDSLIGPFVQDMLFAMGIKGTAQNRAYVNILKAMNIKCGLGTDCYFNTVNGG</sequence>
<accession>A0ABT3MTT9</accession>
<proteinExistence type="predicted"/>
<organism evidence="1 2">
    <name type="scientific">Endozoicomonas gorgoniicola</name>
    <dbReference type="NCBI Taxonomy" id="1234144"/>
    <lineage>
        <taxon>Bacteria</taxon>
        <taxon>Pseudomonadati</taxon>
        <taxon>Pseudomonadota</taxon>
        <taxon>Gammaproteobacteria</taxon>
        <taxon>Oceanospirillales</taxon>
        <taxon>Endozoicomonadaceae</taxon>
        <taxon>Endozoicomonas</taxon>
    </lineage>
</organism>